<sequence length="452" mass="47342">MQSPSSGGPAQDQDAAWQWEAEVDGTGGGEPGDVIGDDRPRPTRRRLLLGAGALAAGAAVWALTRAAAEPDGPAPAPTKPQPTALSGPTPLWTYRGAEPMTPERLPRPPERPLYLSKAGLQVLDPATGGAARLVVFDPPPQPGWPSDVTPRPKVLLGPQHLFTLTSPGHLDARHLTDPAGDWSLPLPEELADGQSGGLGGPGLSVCADGVLYGYAWGPYRGNEPSVDRLFALRLADRALLWTVRTTDDEQIVAVSPADGGRVACSRGLGERTQLVVRDAADGRELWSSPGSGWCSAGPKHFLLQDGTGGIRALSPTGEQVWTYGPARGESWQSMPPVPDGGQLYLPRDNGVVTAHDAATGALRWSCRMPFLLDRRSHPVVAGGTLFVPGPAAGGVCAVDTANGRLRWNFRDSGPGRDVWTLAADADRLYAGHDDVLHALPLHEGGSGTGGTA</sequence>
<feature type="compositionally biased region" description="Low complexity" evidence="1">
    <location>
        <begin position="10"/>
        <end position="20"/>
    </location>
</feature>
<dbReference type="PROSITE" id="PS51318">
    <property type="entry name" value="TAT"/>
    <property type="match status" value="1"/>
</dbReference>
<feature type="region of interest" description="Disordered" evidence="1">
    <location>
        <begin position="69"/>
        <end position="90"/>
    </location>
</feature>
<dbReference type="RefSeq" id="WP_045711578.1">
    <property type="nucleotide sequence ID" value="NZ_CP163445.1"/>
</dbReference>
<dbReference type="AlphaFoldDB" id="A0AB39TCU4"/>
<feature type="domain" description="Pyrrolo-quinoline quinone repeat" evidence="2">
    <location>
        <begin position="308"/>
        <end position="432"/>
    </location>
</feature>
<proteinExistence type="predicted"/>
<dbReference type="InterPro" id="IPR018391">
    <property type="entry name" value="PQQ_b-propeller_rpt"/>
</dbReference>
<dbReference type="InterPro" id="IPR011047">
    <property type="entry name" value="Quinoprotein_ADH-like_sf"/>
</dbReference>
<dbReference type="InterPro" id="IPR002372">
    <property type="entry name" value="PQQ_rpt_dom"/>
</dbReference>
<protein>
    <submittedName>
        <fullName evidence="3">PQQ-binding-like beta-propeller repeat protein</fullName>
    </submittedName>
</protein>
<feature type="region of interest" description="Disordered" evidence="1">
    <location>
        <begin position="1"/>
        <end position="42"/>
    </location>
</feature>
<accession>A0AB39TCU4</accession>
<name>A0AB39TCU4_9ACTN</name>
<organism evidence="3">
    <name type="scientific">Streptomyces sp. Y1</name>
    <dbReference type="NCBI Taxonomy" id="3238634"/>
    <lineage>
        <taxon>Bacteria</taxon>
        <taxon>Bacillati</taxon>
        <taxon>Actinomycetota</taxon>
        <taxon>Actinomycetes</taxon>
        <taxon>Kitasatosporales</taxon>
        <taxon>Streptomycetaceae</taxon>
        <taxon>Streptomyces</taxon>
    </lineage>
</organism>
<gene>
    <name evidence="3" type="ORF">AB2U05_01940</name>
</gene>
<evidence type="ECO:0000313" key="3">
    <source>
        <dbReference type="EMBL" id="XDQ77334.1"/>
    </source>
</evidence>
<dbReference type="SMART" id="SM00564">
    <property type="entry name" value="PQQ"/>
    <property type="match status" value="5"/>
</dbReference>
<dbReference type="Pfam" id="PF13360">
    <property type="entry name" value="PQQ_2"/>
    <property type="match status" value="1"/>
</dbReference>
<dbReference type="EMBL" id="CP163445">
    <property type="protein sequence ID" value="XDQ77334.1"/>
    <property type="molecule type" value="Genomic_DNA"/>
</dbReference>
<dbReference type="PANTHER" id="PTHR34512:SF30">
    <property type="entry name" value="OUTER MEMBRANE PROTEIN ASSEMBLY FACTOR BAMB"/>
    <property type="match status" value="1"/>
</dbReference>
<dbReference type="InterPro" id="IPR006311">
    <property type="entry name" value="TAT_signal"/>
</dbReference>
<dbReference type="InterPro" id="IPR015943">
    <property type="entry name" value="WD40/YVTN_repeat-like_dom_sf"/>
</dbReference>
<evidence type="ECO:0000259" key="2">
    <source>
        <dbReference type="Pfam" id="PF13360"/>
    </source>
</evidence>
<dbReference type="Gene3D" id="2.130.10.10">
    <property type="entry name" value="YVTN repeat-like/Quinoprotein amine dehydrogenase"/>
    <property type="match status" value="1"/>
</dbReference>
<reference evidence="3" key="1">
    <citation type="submission" date="2024-07" db="EMBL/GenBank/DDBJ databases">
        <authorList>
            <person name="Yu S.T."/>
        </authorList>
    </citation>
    <scope>NUCLEOTIDE SEQUENCE</scope>
    <source>
        <strain evidence="3">Y1</strain>
    </source>
</reference>
<dbReference type="PANTHER" id="PTHR34512">
    <property type="entry name" value="CELL SURFACE PROTEIN"/>
    <property type="match status" value="1"/>
</dbReference>
<dbReference type="SUPFAM" id="SSF50998">
    <property type="entry name" value="Quinoprotein alcohol dehydrogenase-like"/>
    <property type="match status" value="2"/>
</dbReference>
<evidence type="ECO:0000256" key="1">
    <source>
        <dbReference type="SAM" id="MobiDB-lite"/>
    </source>
</evidence>